<protein>
    <submittedName>
        <fullName evidence="2">Uncharacterized protein</fullName>
    </submittedName>
</protein>
<evidence type="ECO:0000313" key="2">
    <source>
        <dbReference type="EMBL" id="PJG57626.1"/>
    </source>
</evidence>
<dbReference type="EMBL" id="PGGC01000191">
    <property type="protein sequence ID" value="PJG57626.1"/>
    <property type="molecule type" value="Genomic_DNA"/>
</dbReference>
<feature type="chain" id="PRO_5014179045" evidence="1">
    <location>
        <begin position="22"/>
        <end position="163"/>
    </location>
</feature>
<dbReference type="AlphaFoldDB" id="A0A2H9U0P0"/>
<feature type="signal peptide" evidence="1">
    <location>
        <begin position="1"/>
        <end position="21"/>
    </location>
</feature>
<keyword evidence="1" id="KW-0732">Signal</keyword>
<accession>A0A2H9U0P0</accession>
<evidence type="ECO:0000313" key="3">
    <source>
        <dbReference type="Proteomes" id="UP000235861"/>
    </source>
</evidence>
<sequence length="163" mass="17332">MISSSAISGLLFTLFSSAVLAEPAALWLVTLEHNDGLRLQFQGAELELGNATFRGIRGAADLKPGMPLAILSRHGVAEQISLDNEAASTASHWQRAEAPLVAVKGQTLHLNRLGTIGFDAATRWLNGGLGDLQAGRQLVLTRDQTGRLTEILVVNPEDDLASP</sequence>
<gene>
    <name evidence="2" type="ORF">CUC53_17000</name>
</gene>
<evidence type="ECO:0000256" key="1">
    <source>
        <dbReference type="SAM" id="SignalP"/>
    </source>
</evidence>
<dbReference type="Proteomes" id="UP000235861">
    <property type="component" value="Unassembled WGS sequence"/>
</dbReference>
<dbReference type="OrthoDB" id="5587444at2"/>
<organism evidence="2 3">
    <name type="scientific">Aeromonas cavernicola</name>
    <dbReference type="NCBI Taxonomy" id="1006623"/>
    <lineage>
        <taxon>Bacteria</taxon>
        <taxon>Pseudomonadati</taxon>
        <taxon>Pseudomonadota</taxon>
        <taxon>Gammaproteobacteria</taxon>
        <taxon>Aeromonadales</taxon>
        <taxon>Aeromonadaceae</taxon>
        <taxon>Aeromonas</taxon>
    </lineage>
</organism>
<comment type="caution">
    <text evidence="2">The sequence shown here is derived from an EMBL/GenBank/DDBJ whole genome shotgun (WGS) entry which is preliminary data.</text>
</comment>
<name>A0A2H9U0P0_9GAMM</name>
<proteinExistence type="predicted"/>
<reference evidence="2 3" key="1">
    <citation type="submission" date="2017-11" db="EMBL/GenBank/DDBJ databases">
        <title>Draft genome sequence of environmental isolate Aeromonas cavernicola sp. nov. MDC 2508.</title>
        <authorList>
            <person name="Colston S.M."/>
            <person name="Navarro A."/>
            <person name="Martinez-Murcia A.J."/>
            <person name="Graf J."/>
        </authorList>
    </citation>
    <scope>NUCLEOTIDE SEQUENCE [LARGE SCALE GENOMIC DNA]</scope>
    <source>
        <strain evidence="2 3">MDC 2508</strain>
    </source>
</reference>
<keyword evidence="3" id="KW-1185">Reference proteome</keyword>